<dbReference type="AlphaFoldDB" id="A0A0G0I0R8"/>
<dbReference type="NCBIfam" id="TIGR00573">
    <property type="entry name" value="dnaq"/>
    <property type="match status" value="1"/>
</dbReference>
<name>A0A0G0I0R8_9BACT</name>
<dbReference type="InterPro" id="IPR013520">
    <property type="entry name" value="Ribonucl_H"/>
</dbReference>
<feature type="domain" description="Exonuclease" evidence="4">
    <location>
        <begin position="5"/>
        <end position="170"/>
    </location>
</feature>
<dbReference type="SMART" id="SM00479">
    <property type="entry name" value="EXOIII"/>
    <property type="match status" value="1"/>
</dbReference>
<comment type="caution">
    <text evidence="5">The sequence shown here is derived from an EMBL/GenBank/DDBJ whole genome shotgun (WGS) entry which is preliminary data.</text>
</comment>
<dbReference type="GO" id="GO:0003677">
    <property type="term" value="F:DNA binding"/>
    <property type="evidence" value="ECO:0007669"/>
    <property type="project" value="InterPro"/>
</dbReference>
<evidence type="ECO:0000313" key="5">
    <source>
        <dbReference type="EMBL" id="KKQ17854.1"/>
    </source>
</evidence>
<dbReference type="Proteomes" id="UP000034508">
    <property type="component" value="Unassembled WGS sequence"/>
</dbReference>
<dbReference type="Pfam" id="PF00929">
    <property type="entry name" value="RNase_T"/>
    <property type="match status" value="1"/>
</dbReference>
<keyword evidence="2" id="KW-0378">Hydrolase</keyword>
<evidence type="ECO:0000256" key="3">
    <source>
        <dbReference type="ARBA" id="ARBA00022839"/>
    </source>
</evidence>
<proteinExistence type="predicted"/>
<dbReference type="GO" id="GO:0003887">
    <property type="term" value="F:DNA-directed DNA polymerase activity"/>
    <property type="evidence" value="ECO:0007669"/>
    <property type="project" value="InterPro"/>
</dbReference>
<evidence type="ECO:0000256" key="1">
    <source>
        <dbReference type="ARBA" id="ARBA00022722"/>
    </source>
</evidence>
<dbReference type="FunFam" id="3.30.420.10:FF:000045">
    <property type="entry name" value="3'-5' exonuclease DinG"/>
    <property type="match status" value="1"/>
</dbReference>
<reference evidence="5 6" key="1">
    <citation type="journal article" date="2015" name="Nature">
        <title>rRNA introns, odd ribosomes, and small enigmatic genomes across a large radiation of phyla.</title>
        <authorList>
            <person name="Brown C.T."/>
            <person name="Hug L.A."/>
            <person name="Thomas B.C."/>
            <person name="Sharon I."/>
            <person name="Castelle C.J."/>
            <person name="Singh A."/>
            <person name="Wilkins M.J."/>
            <person name="Williams K.H."/>
            <person name="Banfield J.F."/>
        </authorList>
    </citation>
    <scope>NUCLEOTIDE SEQUENCE [LARGE SCALE GENOMIC DNA]</scope>
</reference>
<sequence>MENKSLIILDLETTRNSAINEEEIIEIACIKISERFEVLDEFHTLVKPSCPLSYITKVKTGINERDLYNKPKINESLISLLEFIKEEIVIAHNAKFDYKVLKQNCKNHNFILNNNFIDSLSLLRNIFPNEKCSLISLKDKFNINKSHHRALDDVYALKEILFLSNKYYVKKFGNSILDSLDEFKIINLNAQTTLNI</sequence>
<keyword evidence="1" id="KW-0540">Nuclease</keyword>
<dbReference type="PANTHER" id="PTHR30231">
    <property type="entry name" value="DNA POLYMERASE III SUBUNIT EPSILON"/>
    <property type="match status" value="1"/>
</dbReference>
<dbReference type="GO" id="GO:0006260">
    <property type="term" value="P:DNA replication"/>
    <property type="evidence" value="ECO:0007669"/>
    <property type="project" value="InterPro"/>
</dbReference>
<dbReference type="InterPro" id="IPR006054">
    <property type="entry name" value="DnaQ"/>
</dbReference>
<organism evidence="5 6">
    <name type="scientific">Berkelbacteria bacterium GW2011_GWA1_36_9</name>
    <dbReference type="NCBI Taxonomy" id="1618331"/>
    <lineage>
        <taxon>Bacteria</taxon>
        <taxon>Candidatus Berkelbacteria</taxon>
    </lineage>
</organism>
<gene>
    <name evidence="5" type="ORF">US31_C0015G0020</name>
</gene>
<evidence type="ECO:0000313" key="6">
    <source>
        <dbReference type="Proteomes" id="UP000034508"/>
    </source>
</evidence>
<protein>
    <submittedName>
        <fullName evidence="5">Polymerase III PolC-type protein</fullName>
    </submittedName>
</protein>
<dbReference type="InterPro" id="IPR012337">
    <property type="entry name" value="RNaseH-like_sf"/>
</dbReference>
<keyword evidence="3" id="KW-0269">Exonuclease</keyword>
<dbReference type="Gene3D" id="3.30.420.10">
    <property type="entry name" value="Ribonuclease H-like superfamily/Ribonuclease H"/>
    <property type="match status" value="1"/>
</dbReference>
<evidence type="ECO:0000259" key="4">
    <source>
        <dbReference type="SMART" id="SM00479"/>
    </source>
</evidence>
<accession>A0A0G0I0R8</accession>
<dbReference type="CDD" id="cd06127">
    <property type="entry name" value="DEDDh"/>
    <property type="match status" value="1"/>
</dbReference>
<dbReference type="InterPro" id="IPR036397">
    <property type="entry name" value="RNaseH_sf"/>
</dbReference>
<dbReference type="SUPFAM" id="SSF53098">
    <property type="entry name" value="Ribonuclease H-like"/>
    <property type="match status" value="1"/>
</dbReference>
<evidence type="ECO:0000256" key="2">
    <source>
        <dbReference type="ARBA" id="ARBA00022801"/>
    </source>
</evidence>
<dbReference type="PANTHER" id="PTHR30231:SF4">
    <property type="entry name" value="PROTEIN NEN2"/>
    <property type="match status" value="1"/>
</dbReference>
<dbReference type="EMBL" id="LBSM01000015">
    <property type="protein sequence ID" value="KKQ17854.1"/>
    <property type="molecule type" value="Genomic_DNA"/>
</dbReference>
<dbReference type="GO" id="GO:0008408">
    <property type="term" value="F:3'-5' exonuclease activity"/>
    <property type="evidence" value="ECO:0007669"/>
    <property type="project" value="TreeGrafter"/>
</dbReference>